<dbReference type="AlphaFoldDB" id="A0A9D4N6T1"/>
<proteinExistence type="predicted"/>
<evidence type="ECO:0000313" key="1">
    <source>
        <dbReference type="EMBL" id="KAH3888309.1"/>
    </source>
</evidence>
<protein>
    <submittedName>
        <fullName evidence="1">Uncharacterized protein</fullName>
    </submittedName>
</protein>
<evidence type="ECO:0000313" key="2">
    <source>
        <dbReference type="Proteomes" id="UP000828390"/>
    </source>
</evidence>
<dbReference type="Proteomes" id="UP000828390">
    <property type="component" value="Unassembled WGS sequence"/>
</dbReference>
<gene>
    <name evidence="1" type="ORF">DPMN_012341</name>
</gene>
<name>A0A9D4N6T1_DREPO</name>
<dbReference type="EMBL" id="JAIWYP010000001">
    <property type="protein sequence ID" value="KAH3888309.1"/>
    <property type="molecule type" value="Genomic_DNA"/>
</dbReference>
<keyword evidence="2" id="KW-1185">Reference proteome</keyword>
<sequence length="92" mass="10590">MDRSPHSYGHMRVMPRLPYYSGKSEEWDAFWMQFQVSADSLRLNKEEFGTQLLLNLRGGAATFATGLDRKIIQDTDLLSDALIKRFGHWTPA</sequence>
<reference evidence="1" key="2">
    <citation type="submission" date="2020-11" db="EMBL/GenBank/DDBJ databases">
        <authorList>
            <person name="McCartney M.A."/>
            <person name="Auch B."/>
            <person name="Kono T."/>
            <person name="Mallez S."/>
            <person name="Becker A."/>
            <person name="Gohl D.M."/>
            <person name="Silverstein K.A.T."/>
            <person name="Koren S."/>
            <person name="Bechman K.B."/>
            <person name="Herman A."/>
            <person name="Abrahante J.E."/>
            <person name="Garbe J."/>
        </authorList>
    </citation>
    <scope>NUCLEOTIDE SEQUENCE</scope>
    <source>
        <strain evidence="1">Duluth1</strain>
        <tissue evidence="1">Whole animal</tissue>
    </source>
</reference>
<reference evidence="1" key="1">
    <citation type="journal article" date="2019" name="bioRxiv">
        <title>The Genome of the Zebra Mussel, Dreissena polymorpha: A Resource for Invasive Species Research.</title>
        <authorList>
            <person name="McCartney M.A."/>
            <person name="Auch B."/>
            <person name="Kono T."/>
            <person name="Mallez S."/>
            <person name="Zhang Y."/>
            <person name="Obille A."/>
            <person name="Becker A."/>
            <person name="Abrahante J.E."/>
            <person name="Garbe J."/>
            <person name="Badalamenti J.P."/>
            <person name="Herman A."/>
            <person name="Mangelson H."/>
            <person name="Liachko I."/>
            <person name="Sullivan S."/>
            <person name="Sone E.D."/>
            <person name="Koren S."/>
            <person name="Silverstein K.A.T."/>
            <person name="Beckman K.B."/>
            <person name="Gohl D.M."/>
        </authorList>
    </citation>
    <scope>NUCLEOTIDE SEQUENCE</scope>
    <source>
        <strain evidence="1">Duluth1</strain>
        <tissue evidence="1">Whole animal</tissue>
    </source>
</reference>
<organism evidence="1 2">
    <name type="scientific">Dreissena polymorpha</name>
    <name type="common">Zebra mussel</name>
    <name type="synonym">Mytilus polymorpha</name>
    <dbReference type="NCBI Taxonomy" id="45954"/>
    <lineage>
        <taxon>Eukaryota</taxon>
        <taxon>Metazoa</taxon>
        <taxon>Spiralia</taxon>
        <taxon>Lophotrochozoa</taxon>
        <taxon>Mollusca</taxon>
        <taxon>Bivalvia</taxon>
        <taxon>Autobranchia</taxon>
        <taxon>Heteroconchia</taxon>
        <taxon>Euheterodonta</taxon>
        <taxon>Imparidentia</taxon>
        <taxon>Neoheterodontei</taxon>
        <taxon>Myida</taxon>
        <taxon>Dreissenoidea</taxon>
        <taxon>Dreissenidae</taxon>
        <taxon>Dreissena</taxon>
    </lineage>
</organism>
<comment type="caution">
    <text evidence="1">The sequence shown here is derived from an EMBL/GenBank/DDBJ whole genome shotgun (WGS) entry which is preliminary data.</text>
</comment>
<accession>A0A9D4N6T1</accession>